<evidence type="ECO:0000313" key="9">
    <source>
        <dbReference type="Proteomes" id="UP001634413"/>
    </source>
</evidence>
<evidence type="ECO:0000256" key="6">
    <source>
        <dbReference type="ARBA" id="ARBA00023136"/>
    </source>
</evidence>
<reference evidence="8 9" key="1">
    <citation type="journal article" date="2024" name="Anaerobe">
        <title>The identification of Finegoldia dalianensis sp. nov., isolated from the pus of a patient with skin abscess and genomic analysis of the strains belonging to Finegoldia genus.</title>
        <authorList>
            <person name="Li Y."/>
            <person name="Wang Y."/>
            <person name="Xiao D."/>
            <person name="Wang J."/>
            <person name="Jin D."/>
        </authorList>
    </citation>
    <scope>NUCLEOTIDE SEQUENCE [LARGE SCALE GENOMIC DNA]</scope>
    <source>
        <strain evidence="8 9">LY240594</strain>
    </source>
</reference>
<name>A0ABW9KCU6_9FIRM</name>
<feature type="transmembrane region" description="Helical" evidence="7">
    <location>
        <begin position="145"/>
        <end position="176"/>
    </location>
</feature>
<keyword evidence="4 7" id="KW-0812">Transmembrane</keyword>
<dbReference type="Proteomes" id="UP001634413">
    <property type="component" value="Unassembled WGS sequence"/>
</dbReference>
<feature type="transmembrane region" description="Helical" evidence="7">
    <location>
        <begin position="113"/>
        <end position="133"/>
    </location>
</feature>
<dbReference type="Pfam" id="PF02417">
    <property type="entry name" value="Chromate_transp"/>
    <property type="match status" value="1"/>
</dbReference>
<dbReference type="PANTHER" id="PTHR43663">
    <property type="entry name" value="CHROMATE TRANSPORT PROTEIN-RELATED"/>
    <property type="match status" value="1"/>
</dbReference>
<feature type="transmembrane region" description="Helical" evidence="7">
    <location>
        <begin position="51"/>
        <end position="71"/>
    </location>
</feature>
<dbReference type="InterPro" id="IPR052518">
    <property type="entry name" value="CHR_Transporter"/>
</dbReference>
<evidence type="ECO:0000313" key="8">
    <source>
        <dbReference type="EMBL" id="MFN2102041.1"/>
    </source>
</evidence>
<comment type="similarity">
    <text evidence="2">Belongs to the chromate ion transporter (CHR) (TC 2.A.51) family.</text>
</comment>
<dbReference type="EMBL" id="JBDLBQ010000003">
    <property type="protein sequence ID" value="MFN2102041.1"/>
    <property type="molecule type" value="Genomic_DNA"/>
</dbReference>
<gene>
    <name evidence="8" type="ORF">ABDJ34_03865</name>
</gene>
<accession>A0ABW9KCU6</accession>
<dbReference type="RefSeq" id="WP_412701445.1">
    <property type="nucleotide sequence ID" value="NZ_JBDLBQ010000003.1"/>
</dbReference>
<evidence type="ECO:0000256" key="1">
    <source>
        <dbReference type="ARBA" id="ARBA00004651"/>
    </source>
</evidence>
<comment type="subcellular location">
    <subcellularLocation>
        <location evidence="1">Cell membrane</location>
        <topology evidence="1">Multi-pass membrane protein</topology>
    </subcellularLocation>
</comment>
<comment type="caution">
    <text evidence="8">The sequence shown here is derived from an EMBL/GenBank/DDBJ whole genome shotgun (WGS) entry which is preliminary data.</text>
</comment>
<dbReference type="InterPro" id="IPR003370">
    <property type="entry name" value="Chromate_transpt"/>
</dbReference>
<evidence type="ECO:0000256" key="5">
    <source>
        <dbReference type="ARBA" id="ARBA00022989"/>
    </source>
</evidence>
<evidence type="ECO:0000256" key="3">
    <source>
        <dbReference type="ARBA" id="ARBA00022475"/>
    </source>
</evidence>
<proteinExistence type="inferred from homology"/>
<keyword evidence="9" id="KW-1185">Reference proteome</keyword>
<evidence type="ECO:0000256" key="2">
    <source>
        <dbReference type="ARBA" id="ARBA00005262"/>
    </source>
</evidence>
<evidence type="ECO:0000256" key="4">
    <source>
        <dbReference type="ARBA" id="ARBA00022692"/>
    </source>
</evidence>
<sequence>MIILKNIDLFKTLLKINAVTFGGGYTIVPIIRDEFVKNKKIIDDDEMMKIIALAQSCPGAMAINTSILLGYRINKTKGAIASVLAATLPCLVIISIVSLIYNKIHDNPFINMMLISMSGAISAILLLTVVDLAKSNLKKDKALGIGIMILSFIMGFVFNINVAIILLACACIGVMYSKIVGGKYDFD</sequence>
<organism evidence="8 9">
    <name type="scientific">Finegoldia dalianensis</name>
    <dbReference type="NCBI Taxonomy" id="3145239"/>
    <lineage>
        <taxon>Bacteria</taxon>
        <taxon>Bacillati</taxon>
        <taxon>Bacillota</taxon>
        <taxon>Tissierellia</taxon>
        <taxon>Tissierellales</taxon>
        <taxon>Peptoniphilaceae</taxon>
        <taxon>Finegoldia</taxon>
    </lineage>
</organism>
<keyword evidence="5 7" id="KW-1133">Transmembrane helix</keyword>
<protein>
    <submittedName>
        <fullName evidence="8">Chromate transporter</fullName>
    </submittedName>
</protein>
<keyword evidence="3" id="KW-1003">Cell membrane</keyword>
<feature type="transmembrane region" description="Helical" evidence="7">
    <location>
        <begin position="78"/>
        <end position="101"/>
    </location>
</feature>
<feature type="transmembrane region" description="Helical" evidence="7">
    <location>
        <begin position="12"/>
        <end position="31"/>
    </location>
</feature>
<keyword evidence="6 7" id="KW-0472">Membrane</keyword>
<evidence type="ECO:0000256" key="7">
    <source>
        <dbReference type="SAM" id="Phobius"/>
    </source>
</evidence>
<dbReference type="PANTHER" id="PTHR43663:SF1">
    <property type="entry name" value="CHROMATE TRANSPORTER"/>
    <property type="match status" value="1"/>
</dbReference>